<organism evidence="2 3">
    <name type="scientific">Acinetobacter sedimenti</name>
    <dbReference type="NCBI Taxonomy" id="2919922"/>
    <lineage>
        <taxon>Bacteria</taxon>
        <taxon>Pseudomonadati</taxon>
        <taxon>Pseudomonadota</taxon>
        <taxon>Gammaproteobacteria</taxon>
        <taxon>Moraxellales</taxon>
        <taxon>Moraxellaceae</taxon>
        <taxon>Acinetobacter</taxon>
    </lineage>
</organism>
<protein>
    <submittedName>
        <fullName evidence="2">Rhombotarget A</fullName>
    </submittedName>
</protein>
<sequence>MRQAVRKYVGSRIGKILRQKQQKKRVQRSAIMLKQSIAVGLLCLSGHTLANIDVTITEDVVKDDDECSIREAVTYINEYYTAKAGESETDKTAREEIKKAGYNGCGGEDASTAIMLKAKETYTLDAEIKVKASLTIQTESTTFNADATEMGLENATIKANGKHRLFNLNDENAEISQISVKFNQVNLQGCGATAICEEQGGIIFNRELLSLEYVKLFDGSANEGGAIYSDGIFIASKLASANFVTITSSLLQNNTAKNGAVLYIANPLYYIKNSVVRDNISTNSGASVIYSAIPFEDETTNSGVFTRVSYLSNTTLLKNKGYLLNLLDGVYINNVTAIDNEKGFYFNAPNQKAHIANSIVVNNSADCTYSGVDQSFSLNNLVGVGCRDGEDGNRNTKISTLPNAKLLAGESSEGKCDRPPADGLFCPFNTPSDYFLGYFKPRLLSAYTTLADSPVVNRGRAFSDGTTEGTFRCEGQDQRGFTRVNNSAHCDIGAIELIISSATIVRIGDDINYGEVFKKSILDSLADGELLPASECAAVLGENMDPDGNPWKIGCLRIEQSAATPVSKGIWTLDEDGTITYTPNSNYHGSDELSLRVVTTGSRFSESIGDRDIVIPVKITQSPVDNFSSKKVKVSGGAVVYSLFALLALALGRSARRNKKLNKEC</sequence>
<dbReference type="InterPro" id="IPR011050">
    <property type="entry name" value="Pectin_lyase_fold/virulence"/>
</dbReference>
<dbReference type="EMBL" id="JAKUML010000005">
    <property type="protein sequence ID" value="MCJ8146174.1"/>
    <property type="molecule type" value="Genomic_DNA"/>
</dbReference>
<dbReference type="Proteomes" id="UP001139701">
    <property type="component" value="Unassembled WGS sequence"/>
</dbReference>
<dbReference type="SUPFAM" id="SSF51126">
    <property type="entry name" value="Pectin lyase-like"/>
    <property type="match status" value="1"/>
</dbReference>
<dbReference type="InterPro" id="IPR026454">
    <property type="entry name" value="Rhombotarget_A"/>
</dbReference>
<evidence type="ECO:0000313" key="3">
    <source>
        <dbReference type="Proteomes" id="UP001139701"/>
    </source>
</evidence>
<accession>A0A9X1WVW2</accession>
<keyword evidence="3" id="KW-1185">Reference proteome</keyword>
<reference evidence="2" key="1">
    <citation type="submission" date="2022-02" db="EMBL/GenBank/DDBJ databases">
        <title>Acinetobacter A3.8 sp. nov., isolated from Sediment (Zhairuo Island).</title>
        <authorList>
            <person name="Zheng K."/>
        </authorList>
    </citation>
    <scope>NUCLEOTIDE SEQUENCE</scope>
    <source>
        <strain evidence="2">A3.8</strain>
    </source>
</reference>
<evidence type="ECO:0000313" key="2">
    <source>
        <dbReference type="EMBL" id="MCJ8146174.1"/>
    </source>
</evidence>
<dbReference type="Pfam" id="PF17963">
    <property type="entry name" value="Big_9"/>
    <property type="match status" value="1"/>
</dbReference>
<dbReference type="AlphaFoldDB" id="A0A9X1WVW2"/>
<dbReference type="RefSeq" id="WP_241570868.1">
    <property type="nucleotide sequence ID" value="NZ_JAKUML010000005.1"/>
</dbReference>
<keyword evidence="1" id="KW-0812">Transmembrane</keyword>
<dbReference type="NCBIfam" id="TIGR04212">
    <property type="entry name" value="GlyGly_RbtA"/>
    <property type="match status" value="1"/>
</dbReference>
<evidence type="ECO:0000256" key="1">
    <source>
        <dbReference type="SAM" id="Phobius"/>
    </source>
</evidence>
<proteinExistence type="predicted"/>
<keyword evidence="1" id="KW-1133">Transmembrane helix</keyword>
<comment type="caution">
    <text evidence="2">The sequence shown here is derived from an EMBL/GenBank/DDBJ whole genome shotgun (WGS) entry which is preliminary data.</text>
</comment>
<gene>
    <name evidence="2" type="primary">rbtA</name>
    <name evidence="2" type="ORF">MKI79_04490</name>
</gene>
<dbReference type="InterPro" id="IPR059226">
    <property type="entry name" value="Choice_anch_Q_dom"/>
</dbReference>
<feature type="transmembrane region" description="Helical" evidence="1">
    <location>
        <begin position="634"/>
        <end position="652"/>
    </location>
</feature>
<dbReference type="NCBIfam" id="NF041518">
    <property type="entry name" value="choice_anch_Q"/>
    <property type="match status" value="1"/>
</dbReference>
<keyword evidence="1" id="KW-0472">Membrane</keyword>
<name>A0A9X1WVW2_9GAMM</name>